<sequence>MPVPAAGLPVVPLPGGRAHLKVLLGGYHGNAAPIPPFMEEFISHLRIEPMGSAGVA</sequence>
<dbReference type="Proteomes" id="UP000198426">
    <property type="component" value="Unassembled WGS sequence"/>
</dbReference>
<evidence type="ECO:0000313" key="2">
    <source>
        <dbReference type="Proteomes" id="UP000198426"/>
    </source>
</evidence>
<dbReference type="RefSeq" id="WP_176442872.1">
    <property type="nucleotide sequence ID" value="NZ_FZOY01000005.1"/>
</dbReference>
<dbReference type="EMBL" id="FZOY01000005">
    <property type="protein sequence ID" value="SNT02500.1"/>
    <property type="molecule type" value="Genomic_DNA"/>
</dbReference>
<name>A0A239J9I4_9RHOB</name>
<evidence type="ECO:0000313" key="1">
    <source>
        <dbReference type="EMBL" id="SNT02500.1"/>
    </source>
</evidence>
<proteinExistence type="predicted"/>
<dbReference type="AlphaFoldDB" id="A0A239J9I4"/>
<keyword evidence="2" id="KW-1185">Reference proteome</keyword>
<accession>A0A239J9I4</accession>
<reference evidence="1 2" key="1">
    <citation type="submission" date="2017-06" db="EMBL/GenBank/DDBJ databases">
        <authorList>
            <person name="Kim H.J."/>
            <person name="Triplett B.A."/>
        </authorList>
    </citation>
    <scope>NUCLEOTIDE SEQUENCE [LARGE SCALE GENOMIC DNA]</scope>
    <source>
        <strain evidence="1 2">DSM 29339</strain>
    </source>
</reference>
<gene>
    <name evidence="1" type="ORF">SAMN05421757_105169</name>
</gene>
<protein>
    <submittedName>
        <fullName evidence="1">Uncharacterized protein</fullName>
    </submittedName>
</protein>
<organism evidence="1 2">
    <name type="scientific">Tropicimonas sediminicola</name>
    <dbReference type="NCBI Taxonomy" id="1031541"/>
    <lineage>
        <taxon>Bacteria</taxon>
        <taxon>Pseudomonadati</taxon>
        <taxon>Pseudomonadota</taxon>
        <taxon>Alphaproteobacteria</taxon>
        <taxon>Rhodobacterales</taxon>
        <taxon>Roseobacteraceae</taxon>
        <taxon>Tropicimonas</taxon>
    </lineage>
</organism>